<dbReference type="InterPro" id="IPR050271">
    <property type="entry name" value="UDP-glycosyltransferase"/>
</dbReference>
<dbReference type="NCBIfam" id="TIGR01426">
    <property type="entry name" value="MGT"/>
    <property type="match status" value="1"/>
</dbReference>
<dbReference type="FunFam" id="3.40.50.2000:FF:000072">
    <property type="entry name" value="Glycosyl transferase"/>
    <property type="match status" value="1"/>
</dbReference>
<organism evidence="4 5">
    <name type="scientific">Tengunoibacter tsumagoiensis</name>
    <dbReference type="NCBI Taxonomy" id="2014871"/>
    <lineage>
        <taxon>Bacteria</taxon>
        <taxon>Bacillati</taxon>
        <taxon>Chloroflexota</taxon>
        <taxon>Ktedonobacteria</taxon>
        <taxon>Ktedonobacterales</taxon>
        <taxon>Dictyobacteraceae</taxon>
        <taxon>Tengunoibacter</taxon>
    </lineage>
</organism>
<accession>A0A402A6W7</accession>
<dbReference type="SUPFAM" id="SSF53756">
    <property type="entry name" value="UDP-Glycosyltransferase/glycogen phosphorylase"/>
    <property type="match status" value="1"/>
</dbReference>
<dbReference type="AlphaFoldDB" id="A0A402A6W7"/>
<dbReference type="InterPro" id="IPR006326">
    <property type="entry name" value="UDPGT_MGT-like"/>
</dbReference>
<comment type="similarity">
    <text evidence="1">Belongs to the UDP-glycosyltransferase family.</text>
</comment>
<dbReference type="Pfam" id="PF00201">
    <property type="entry name" value="UDPGT"/>
    <property type="match status" value="1"/>
</dbReference>
<dbReference type="Proteomes" id="UP000287352">
    <property type="component" value="Unassembled WGS sequence"/>
</dbReference>
<dbReference type="OrthoDB" id="140855at2"/>
<evidence type="ECO:0000313" key="4">
    <source>
        <dbReference type="EMBL" id="GCE14874.1"/>
    </source>
</evidence>
<dbReference type="GO" id="GO:0016758">
    <property type="term" value="F:hexosyltransferase activity"/>
    <property type="evidence" value="ECO:0007669"/>
    <property type="project" value="InterPro"/>
</dbReference>
<dbReference type="Gene3D" id="3.40.50.2000">
    <property type="entry name" value="Glycogen Phosphorylase B"/>
    <property type="match status" value="2"/>
</dbReference>
<evidence type="ECO:0000256" key="3">
    <source>
        <dbReference type="ARBA" id="ARBA00022679"/>
    </source>
</evidence>
<evidence type="ECO:0000256" key="1">
    <source>
        <dbReference type="ARBA" id="ARBA00009995"/>
    </source>
</evidence>
<dbReference type="PANTHER" id="PTHR48043:SF145">
    <property type="entry name" value="FI06409P-RELATED"/>
    <property type="match status" value="1"/>
</dbReference>
<protein>
    <submittedName>
        <fullName evidence="4">Putative UDP-glucosyltransferase YjiC</fullName>
    </submittedName>
</protein>
<evidence type="ECO:0000256" key="2">
    <source>
        <dbReference type="ARBA" id="ARBA00022676"/>
    </source>
</evidence>
<dbReference type="GO" id="GO:0008194">
    <property type="term" value="F:UDP-glycosyltransferase activity"/>
    <property type="evidence" value="ECO:0007669"/>
    <property type="project" value="InterPro"/>
</dbReference>
<dbReference type="PANTHER" id="PTHR48043">
    <property type="entry name" value="EG:EG0003.4 PROTEIN-RELATED"/>
    <property type="match status" value="1"/>
</dbReference>
<dbReference type="EMBL" id="BIFR01000002">
    <property type="protein sequence ID" value="GCE14874.1"/>
    <property type="molecule type" value="Genomic_DNA"/>
</dbReference>
<proteinExistence type="inferred from homology"/>
<keyword evidence="3 4" id="KW-0808">Transferase</keyword>
<sequence length="402" mass="45663">MTKFLYCAPPRYGHVVPMLAIVKEMIEQGAEITYFCTEQFAEAIQETGATFKPYKTTLIEDAHMQNIAELDFESSDPTVNESFYVLPQLIEVARAEKADCLIYDDFCLWGRILAQILRLPAIIMLSSYARNEQFNHFDYFRKRLQIDIPTIIATEDVRQSLVKLCETYKIEPFPFEDIFFHTEPLNLIRIPREFHPMGETFDEKRFKFVGSTIRSHEDIGDFPLDRLSKEPVLFATLGTVFTEVSGMFDLFLSAFGHQSQQLVIAIGKNIDPSVFGPLPENVILHPHVPQLTLLRHTDIFISHGGLNGVMEALANGVPMIAIPQVGDQVATAFRLQELKLGIMLDPSIVTVHTLRTAISILKKDPAYRANAQRMQKIVQQLNGARDAAREILDYSHSLFVNK</sequence>
<reference evidence="5" key="1">
    <citation type="submission" date="2018-12" db="EMBL/GenBank/DDBJ databases">
        <title>Tengunoibacter tsumagoiensis gen. nov., sp. nov., Dictyobacter kobayashii sp. nov., D. alpinus sp. nov., and D. joshuensis sp. nov. and description of Dictyobacteraceae fam. nov. within the order Ktedonobacterales isolated from Tengu-no-mugimeshi.</title>
        <authorList>
            <person name="Wang C.M."/>
            <person name="Zheng Y."/>
            <person name="Sakai Y."/>
            <person name="Toyoda A."/>
            <person name="Minakuchi Y."/>
            <person name="Abe K."/>
            <person name="Yokota A."/>
            <person name="Yabe S."/>
        </authorList>
    </citation>
    <scope>NUCLEOTIDE SEQUENCE [LARGE SCALE GENOMIC DNA]</scope>
    <source>
        <strain evidence="5">Uno3</strain>
    </source>
</reference>
<keyword evidence="2" id="KW-0328">Glycosyltransferase</keyword>
<dbReference type="RefSeq" id="WP_126582402.1">
    <property type="nucleotide sequence ID" value="NZ_BIFR01000002.1"/>
</dbReference>
<dbReference type="InterPro" id="IPR002213">
    <property type="entry name" value="UDP_glucos_trans"/>
</dbReference>
<evidence type="ECO:0000313" key="5">
    <source>
        <dbReference type="Proteomes" id="UP000287352"/>
    </source>
</evidence>
<name>A0A402A6W7_9CHLR</name>
<comment type="caution">
    <text evidence="4">The sequence shown here is derived from an EMBL/GenBank/DDBJ whole genome shotgun (WGS) entry which is preliminary data.</text>
</comment>
<keyword evidence="5" id="KW-1185">Reference proteome</keyword>
<dbReference type="CDD" id="cd03784">
    <property type="entry name" value="GT1_Gtf-like"/>
    <property type="match status" value="1"/>
</dbReference>
<gene>
    <name evidence="4" type="primary">yjiC_1</name>
    <name evidence="4" type="ORF">KTT_47330</name>
</gene>